<dbReference type="Pfam" id="PF00534">
    <property type="entry name" value="Glycos_transf_1"/>
    <property type="match status" value="1"/>
</dbReference>
<accession>A0A9D9EJ94</accession>
<evidence type="ECO:0000259" key="2">
    <source>
        <dbReference type="Pfam" id="PF13477"/>
    </source>
</evidence>
<feature type="domain" description="Glycosyl transferase family 1" evidence="1">
    <location>
        <begin position="181"/>
        <end position="348"/>
    </location>
</feature>
<evidence type="ECO:0000313" key="4">
    <source>
        <dbReference type="Proteomes" id="UP000810252"/>
    </source>
</evidence>
<dbReference type="AlphaFoldDB" id="A0A9D9EJ94"/>
<dbReference type="PANTHER" id="PTHR45947:SF3">
    <property type="entry name" value="SULFOQUINOVOSYL TRANSFERASE SQD2"/>
    <property type="match status" value="1"/>
</dbReference>
<dbReference type="Gene3D" id="3.40.50.2000">
    <property type="entry name" value="Glycogen Phosphorylase B"/>
    <property type="match status" value="2"/>
</dbReference>
<reference evidence="3" key="2">
    <citation type="journal article" date="2021" name="PeerJ">
        <title>Extensive microbial diversity within the chicken gut microbiome revealed by metagenomics and culture.</title>
        <authorList>
            <person name="Gilroy R."/>
            <person name="Ravi A."/>
            <person name="Getino M."/>
            <person name="Pursley I."/>
            <person name="Horton D.L."/>
            <person name="Alikhan N.F."/>
            <person name="Baker D."/>
            <person name="Gharbi K."/>
            <person name="Hall N."/>
            <person name="Watson M."/>
            <person name="Adriaenssens E.M."/>
            <person name="Foster-Nyarko E."/>
            <person name="Jarju S."/>
            <person name="Secka A."/>
            <person name="Antonio M."/>
            <person name="Oren A."/>
            <person name="Chaudhuri R.R."/>
            <person name="La Ragione R."/>
            <person name="Hildebrand F."/>
            <person name="Pallen M.J."/>
        </authorList>
    </citation>
    <scope>NUCLEOTIDE SEQUENCE</scope>
    <source>
        <strain evidence="3">20514</strain>
    </source>
</reference>
<feature type="domain" description="Glycosyltransferase subfamily 4-like N-terminal" evidence="2">
    <location>
        <begin position="2"/>
        <end position="147"/>
    </location>
</feature>
<dbReference type="SUPFAM" id="SSF53756">
    <property type="entry name" value="UDP-Glycosyltransferase/glycogen phosphorylase"/>
    <property type="match status" value="1"/>
</dbReference>
<dbReference type="EMBL" id="JADIMQ010000091">
    <property type="protein sequence ID" value="MBO8448887.1"/>
    <property type="molecule type" value="Genomic_DNA"/>
</dbReference>
<dbReference type="Proteomes" id="UP000810252">
    <property type="component" value="Unassembled WGS sequence"/>
</dbReference>
<reference evidence="3" key="1">
    <citation type="submission" date="2020-10" db="EMBL/GenBank/DDBJ databases">
        <authorList>
            <person name="Gilroy R."/>
        </authorList>
    </citation>
    <scope>NUCLEOTIDE SEQUENCE</scope>
    <source>
        <strain evidence="3">20514</strain>
    </source>
</reference>
<evidence type="ECO:0000259" key="1">
    <source>
        <dbReference type="Pfam" id="PF00534"/>
    </source>
</evidence>
<name>A0A9D9EJ94_9BACT</name>
<dbReference type="Pfam" id="PF13477">
    <property type="entry name" value="Glyco_trans_4_2"/>
    <property type="match status" value="1"/>
</dbReference>
<protein>
    <submittedName>
        <fullName evidence="3">Glycosyltransferase</fullName>
    </submittedName>
</protein>
<evidence type="ECO:0000313" key="3">
    <source>
        <dbReference type="EMBL" id="MBO8448887.1"/>
    </source>
</evidence>
<proteinExistence type="predicted"/>
<dbReference type="InterPro" id="IPR001296">
    <property type="entry name" value="Glyco_trans_1"/>
</dbReference>
<dbReference type="InterPro" id="IPR050194">
    <property type="entry name" value="Glycosyltransferase_grp1"/>
</dbReference>
<comment type="caution">
    <text evidence="3">The sequence shown here is derived from an EMBL/GenBank/DDBJ whole genome shotgun (WGS) entry which is preliminary data.</text>
</comment>
<organism evidence="3 4">
    <name type="scientific">Candidatus Cryptobacteroides merdigallinarum</name>
    <dbReference type="NCBI Taxonomy" id="2840770"/>
    <lineage>
        <taxon>Bacteria</taxon>
        <taxon>Pseudomonadati</taxon>
        <taxon>Bacteroidota</taxon>
        <taxon>Bacteroidia</taxon>
        <taxon>Bacteroidales</taxon>
        <taxon>Candidatus Cryptobacteroides</taxon>
    </lineage>
</organism>
<sequence length="376" mass="40849">MKVLMVSDSGSIHTRRWASALKEAGVDIVLYSITPESEEFYREKNIKLYIFDLFRYKKEKNLSFVSRFRAHFRAAADLKKVISAERPDILHAHYATSYGLVAALAGFHPLIVSVWGSDIYEFPRQSVIKRLMTRYVLRKADRVLSTSAAMARETARYYRGQAGITPFGVDTSLFAPGTGGRPGGTVVFGTVKTLSHKYGIDLLLKAFARMREMMRRSLPDGKVPATRLEIAGKGPDTGSLKALAGELGIASDVVFLGEIAHDDVPGFYAGTDVAVFLSRAESFGVSAVEAMSCGVPVVASAADGFREVLEDGGGIIVPVEDADAAAEAMMKMAMDPALRSSSGKAGREKACRCYEWRKNVASMTGEYEAVLASARS</sequence>
<dbReference type="GO" id="GO:0016757">
    <property type="term" value="F:glycosyltransferase activity"/>
    <property type="evidence" value="ECO:0007669"/>
    <property type="project" value="InterPro"/>
</dbReference>
<gene>
    <name evidence="3" type="ORF">IAC29_06420</name>
</gene>
<dbReference type="PANTHER" id="PTHR45947">
    <property type="entry name" value="SULFOQUINOVOSYL TRANSFERASE SQD2"/>
    <property type="match status" value="1"/>
</dbReference>
<dbReference type="InterPro" id="IPR028098">
    <property type="entry name" value="Glyco_trans_4-like_N"/>
</dbReference>